<evidence type="ECO:0000256" key="1">
    <source>
        <dbReference type="SAM" id="MobiDB-lite"/>
    </source>
</evidence>
<feature type="region of interest" description="Disordered" evidence="1">
    <location>
        <begin position="83"/>
        <end position="109"/>
    </location>
</feature>
<reference evidence="2" key="2">
    <citation type="submission" date="2021-08" db="EMBL/GenBank/DDBJ databases">
        <authorList>
            <person name="Tani A."/>
            <person name="Ola A."/>
            <person name="Ogura Y."/>
            <person name="Katsura K."/>
            <person name="Hayashi T."/>
        </authorList>
    </citation>
    <scope>NUCLEOTIDE SEQUENCE</scope>
    <source>
        <strain evidence="2">DSM 23632</strain>
    </source>
</reference>
<reference evidence="2" key="1">
    <citation type="journal article" date="2021" name="Front. Microbiol.">
        <title>Comprehensive Comparative Genomics and Phenotyping of Methylobacterium Species.</title>
        <authorList>
            <person name="Alessa O."/>
            <person name="Ogura Y."/>
            <person name="Fujitani Y."/>
            <person name="Takami H."/>
            <person name="Hayashi T."/>
            <person name="Sahin N."/>
            <person name="Tani A."/>
        </authorList>
    </citation>
    <scope>NUCLEOTIDE SEQUENCE</scope>
    <source>
        <strain evidence="2">DSM 23632</strain>
    </source>
</reference>
<evidence type="ECO:0000313" key="2">
    <source>
        <dbReference type="EMBL" id="GJE58709.1"/>
    </source>
</evidence>
<comment type="caution">
    <text evidence="2">The sequence shown here is derived from an EMBL/GenBank/DDBJ whole genome shotgun (WGS) entry which is preliminary data.</text>
</comment>
<evidence type="ECO:0000313" key="3">
    <source>
        <dbReference type="Proteomes" id="UP001055057"/>
    </source>
</evidence>
<proteinExistence type="predicted"/>
<protein>
    <submittedName>
        <fullName evidence="2">Uncharacterized protein</fullName>
    </submittedName>
</protein>
<name>A0ABQ4TTR5_9HYPH</name>
<organism evidence="2 3">
    <name type="scientific">Methylobacterium trifolii</name>
    <dbReference type="NCBI Taxonomy" id="1003092"/>
    <lineage>
        <taxon>Bacteria</taxon>
        <taxon>Pseudomonadati</taxon>
        <taxon>Pseudomonadota</taxon>
        <taxon>Alphaproteobacteria</taxon>
        <taxon>Hyphomicrobiales</taxon>
        <taxon>Methylobacteriaceae</taxon>
        <taxon>Methylobacterium</taxon>
    </lineage>
</organism>
<dbReference type="Proteomes" id="UP001055057">
    <property type="component" value="Unassembled WGS sequence"/>
</dbReference>
<sequence>MALRVLDRAMERAGAMRPQRLERLERLAFQMLLPALRAGRPLRRTLGGLLIAADAAGTLTLSPAPERRAAVLAAGAPELLGKGEPSAYIGPERADGPAVSGRGRALPRD</sequence>
<dbReference type="EMBL" id="BPRB01000047">
    <property type="protein sequence ID" value="GJE58709.1"/>
    <property type="molecule type" value="Genomic_DNA"/>
</dbReference>
<accession>A0ABQ4TTR5</accession>
<gene>
    <name evidence="2" type="ORF">MPOCJGCO_0791</name>
</gene>
<keyword evidence="3" id="KW-1185">Reference proteome</keyword>